<dbReference type="EMBL" id="JACTNZ010000011">
    <property type="protein sequence ID" value="KAG5525047.1"/>
    <property type="molecule type" value="Genomic_DNA"/>
</dbReference>
<dbReference type="AlphaFoldDB" id="A0AAV6IC51"/>
<evidence type="ECO:0000313" key="3">
    <source>
        <dbReference type="Proteomes" id="UP000823749"/>
    </source>
</evidence>
<proteinExistence type="predicted"/>
<evidence type="ECO:0000256" key="1">
    <source>
        <dbReference type="SAM" id="Phobius"/>
    </source>
</evidence>
<feature type="transmembrane region" description="Helical" evidence="1">
    <location>
        <begin position="12"/>
        <end position="29"/>
    </location>
</feature>
<sequence length="98" mass="11090">MNEHYNAMVLHAIYFLFISVRTILGAFVTKTQLTWATYALFVCLYFVSITRIVQRVGEHLLLPPITISDNDVVKLSVFGQAQTNAPSTSNQKRKTPET</sequence>
<evidence type="ECO:0000313" key="2">
    <source>
        <dbReference type="EMBL" id="KAG5525047.1"/>
    </source>
</evidence>
<reference evidence="2" key="1">
    <citation type="submission" date="2020-08" db="EMBL/GenBank/DDBJ databases">
        <title>Plant Genome Project.</title>
        <authorList>
            <person name="Zhang R.-G."/>
        </authorList>
    </citation>
    <scope>NUCLEOTIDE SEQUENCE</scope>
    <source>
        <strain evidence="2">WSP0</strain>
        <tissue evidence="2">Leaf</tissue>
    </source>
</reference>
<keyword evidence="3" id="KW-1185">Reference proteome</keyword>
<protein>
    <submittedName>
        <fullName evidence="2">Uncharacterized protein</fullName>
    </submittedName>
</protein>
<dbReference type="Proteomes" id="UP000823749">
    <property type="component" value="Chromosome 11"/>
</dbReference>
<gene>
    <name evidence="2" type="ORF">RHGRI_031659</name>
</gene>
<comment type="caution">
    <text evidence="2">The sequence shown here is derived from an EMBL/GenBank/DDBJ whole genome shotgun (WGS) entry which is preliminary data.</text>
</comment>
<organism evidence="2 3">
    <name type="scientific">Rhododendron griersonianum</name>
    <dbReference type="NCBI Taxonomy" id="479676"/>
    <lineage>
        <taxon>Eukaryota</taxon>
        <taxon>Viridiplantae</taxon>
        <taxon>Streptophyta</taxon>
        <taxon>Embryophyta</taxon>
        <taxon>Tracheophyta</taxon>
        <taxon>Spermatophyta</taxon>
        <taxon>Magnoliopsida</taxon>
        <taxon>eudicotyledons</taxon>
        <taxon>Gunneridae</taxon>
        <taxon>Pentapetalae</taxon>
        <taxon>asterids</taxon>
        <taxon>Ericales</taxon>
        <taxon>Ericaceae</taxon>
        <taxon>Ericoideae</taxon>
        <taxon>Rhodoreae</taxon>
        <taxon>Rhododendron</taxon>
    </lineage>
</organism>
<accession>A0AAV6IC51</accession>
<keyword evidence="1" id="KW-0472">Membrane</keyword>
<keyword evidence="1" id="KW-1133">Transmembrane helix</keyword>
<feature type="transmembrane region" description="Helical" evidence="1">
    <location>
        <begin position="35"/>
        <end position="53"/>
    </location>
</feature>
<keyword evidence="1" id="KW-0812">Transmembrane</keyword>
<name>A0AAV6IC51_9ERIC</name>